<dbReference type="EMBL" id="JASBWU010000001">
    <property type="protein sequence ID" value="KAJ9125579.1"/>
    <property type="molecule type" value="Genomic_DNA"/>
</dbReference>
<keyword evidence="2" id="KW-1185">Reference proteome</keyword>
<evidence type="ECO:0000313" key="2">
    <source>
        <dbReference type="Proteomes" id="UP001243375"/>
    </source>
</evidence>
<reference evidence="1" key="1">
    <citation type="submission" date="2023-04" db="EMBL/GenBank/DDBJ databases">
        <title>Draft Genome sequencing of Naganishia species isolated from polar environments using Oxford Nanopore Technology.</title>
        <authorList>
            <person name="Leo P."/>
            <person name="Venkateswaran K."/>
        </authorList>
    </citation>
    <scope>NUCLEOTIDE SEQUENCE</scope>
    <source>
        <strain evidence="1">MNA-CCFEE 5425</strain>
    </source>
</reference>
<proteinExistence type="predicted"/>
<sequence>MTIPPTIPLYLASQKAYIWDPQHAATLRVTHHIGPLATGTLPGVAQQNVFLGLPLVLMPEEAVLLVENG</sequence>
<name>A0ACC2XQC2_9TREE</name>
<gene>
    <name evidence="1" type="ORF">QFC22_000541</name>
</gene>
<dbReference type="Proteomes" id="UP001243375">
    <property type="component" value="Unassembled WGS sequence"/>
</dbReference>
<organism evidence="1 2">
    <name type="scientific">Naganishia vaughanmartiniae</name>
    <dbReference type="NCBI Taxonomy" id="1424756"/>
    <lineage>
        <taxon>Eukaryota</taxon>
        <taxon>Fungi</taxon>
        <taxon>Dikarya</taxon>
        <taxon>Basidiomycota</taxon>
        <taxon>Agaricomycotina</taxon>
        <taxon>Tremellomycetes</taxon>
        <taxon>Filobasidiales</taxon>
        <taxon>Filobasidiaceae</taxon>
        <taxon>Naganishia</taxon>
    </lineage>
</organism>
<evidence type="ECO:0000313" key="1">
    <source>
        <dbReference type="EMBL" id="KAJ9125579.1"/>
    </source>
</evidence>
<protein>
    <submittedName>
        <fullName evidence="1">Uncharacterized protein</fullName>
    </submittedName>
</protein>
<comment type="caution">
    <text evidence="1">The sequence shown here is derived from an EMBL/GenBank/DDBJ whole genome shotgun (WGS) entry which is preliminary data.</text>
</comment>
<accession>A0ACC2XQC2</accession>